<evidence type="ECO:0000259" key="4">
    <source>
        <dbReference type="PROSITE" id="PS50071"/>
    </source>
</evidence>
<evidence type="ECO:0000256" key="3">
    <source>
        <dbReference type="RuleBase" id="RU000682"/>
    </source>
</evidence>
<comment type="caution">
    <text evidence="5">The sequence shown here is derived from an EMBL/GenBank/DDBJ whole genome shotgun (WGS) entry which is preliminary data.</text>
</comment>
<dbReference type="AlphaFoldDB" id="A0AAV9R8C9"/>
<evidence type="ECO:0000313" key="6">
    <source>
        <dbReference type="Proteomes" id="UP001311232"/>
    </source>
</evidence>
<evidence type="ECO:0000256" key="1">
    <source>
        <dbReference type="ARBA" id="ARBA00004123"/>
    </source>
</evidence>
<dbReference type="PANTHER" id="PTHR24329">
    <property type="entry name" value="HOMEOBOX PROTEIN ARISTALESS"/>
    <property type="match status" value="1"/>
</dbReference>
<dbReference type="SMART" id="SM00389">
    <property type="entry name" value="HOX"/>
    <property type="match status" value="1"/>
</dbReference>
<dbReference type="GO" id="GO:0000981">
    <property type="term" value="F:DNA-binding transcription factor activity, RNA polymerase II-specific"/>
    <property type="evidence" value="ECO:0007669"/>
    <property type="project" value="TreeGrafter"/>
</dbReference>
<sequence>MGGTEDFMFDCVSVLGCKATEMAQVKAAGGTPRRHQDFAELYSDMATVSSSAADIGEPGRKGTMCETSVTVGLNRGSKAYPSPARRRHRTTFSHKQLEQLELAFQQNQYPDIYCREELARITKLNEARIQMEISVKHEGAKHLIHIQRLYSSTWQSRIGALATYAALSCGSSLGSPPNGVCLEHLQREAPRRHPDQIPKPPQLTPFYVEKQQLYFEILTLSLQLTLATLGRMLINFDYSYPVFRSFGHDLHHVTKVRVRTYLAVNQELFLNSGIRISFTGQDYVHQQGI</sequence>
<dbReference type="InterPro" id="IPR009057">
    <property type="entry name" value="Homeodomain-like_sf"/>
</dbReference>
<evidence type="ECO:0000313" key="5">
    <source>
        <dbReference type="EMBL" id="KAK5605196.1"/>
    </source>
</evidence>
<accession>A0AAV9R8C9</accession>
<dbReference type="PROSITE" id="PS50071">
    <property type="entry name" value="HOMEOBOX_2"/>
    <property type="match status" value="1"/>
</dbReference>
<dbReference type="GO" id="GO:0000977">
    <property type="term" value="F:RNA polymerase II transcription regulatory region sequence-specific DNA binding"/>
    <property type="evidence" value="ECO:0007669"/>
    <property type="project" value="TreeGrafter"/>
</dbReference>
<evidence type="ECO:0000256" key="2">
    <source>
        <dbReference type="PROSITE-ProRule" id="PRU00108"/>
    </source>
</evidence>
<dbReference type="EMBL" id="JAHHUM010002311">
    <property type="protein sequence ID" value="KAK5605196.1"/>
    <property type="molecule type" value="Genomic_DNA"/>
</dbReference>
<dbReference type="InterPro" id="IPR001356">
    <property type="entry name" value="HD"/>
</dbReference>
<dbReference type="InterPro" id="IPR050649">
    <property type="entry name" value="Paired_Homeobox_TFs"/>
</dbReference>
<keyword evidence="2 3" id="KW-0539">Nucleus</keyword>
<proteinExistence type="predicted"/>
<organism evidence="5 6">
    <name type="scientific">Crenichthys baileyi</name>
    <name type="common">White River springfish</name>
    <dbReference type="NCBI Taxonomy" id="28760"/>
    <lineage>
        <taxon>Eukaryota</taxon>
        <taxon>Metazoa</taxon>
        <taxon>Chordata</taxon>
        <taxon>Craniata</taxon>
        <taxon>Vertebrata</taxon>
        <taxon>Euteleostomi</taxon>
        <taxon>Actinopterygii</taxon>
        <taxon>Neopterygii</taxon>
        <taxon>Teleostei</taxon>
        <taxon>Neoteleostei</taxon>
        <taxon>Acanthomorphata</taxon>
        <taxon>Ovalentaria</taxon>
        <taxon>Atherinomorphae</taxon>
        <taxon>Cyprinodontiformes</taxon>
        <taxon>Goodeidae</taxon>
        <taxon>Crenichthys</taxon>
    </lineage>
</organism>
<dbReference type="CDD" id="cd00086">
    <property type="entry name" value="homeodomain"/>
    <property type="match status" value="1"/>
</dbReference>
<dbReference type="Proteomes" id="UP001311232">
    <property type="component" value="Unassembled WGS sequence"/>
</dbReference>
<dbReference type="PANTHER" id="PTHR24329:SF340">
    <property type="entry name" value="ARISTALESS RELATED HOMEOBOX"/>
    <property type="match status" value="1"/>
</dbReference>
<dbReference type="GO" id="GO:0005634">
    <property type="term" value="C:nucleus"/>
    <property type="evidence" value="ECO:0007669"/>
    <property type="project" value="UniProtKB-SubCell"/>
</dbReference>
<dbReference type="Gene3D" id="1.10.10.60">
    <property type="entry name" value="Homeodomain-like"/>
    <property type="match status" value="1"/>
</dbReference>
<gene>
    <name evidence="5" type="ORF">CRENBAI_021364</name>
</gene>
<name>A0AAV9R8C9_9TELE</name>
<keyword evidence="6" id="KW-1185">Reference proteome</keyword>
<dbReference type="Pfam" id="PF00046">
    <property type="entry name" value="Homeodomain"/>
    <property type="match status" value="1"/>
</dbReference>
<feature type="DNA-binding region" description="Homeobox" evidence="2">
    <location>
        <begin position="85"/>
        <end position="144"/>
    </location>
</feature>
<reference evidence="5 6" key="1">
    <citation type="submission" date="2021-06" db="EMBL/GenBank/DDBJ databases">
        <authorList>
            <person name="Palmer J.M."/>
        </authorList>
    </citation>
    <scope>NUCLEOTIDE SEQUENCE [LARGE SCALE GENOMIC DNA]</scope>
    <source>
        <strain evidence="5 6">MEX-2019</strain>
        <tissue evidence="5">Muscle</tissue>
    </source>
</reference>
<keyword evidence="2 3" id="KW-0238">DNA-binding</keyword>
<dbReference type="SUPFAM" id="SSF46689">
    <property type="entry name" value="Homeodomain-like"/>
    <property type="match status" value="1"/>
</dbReference>
<feature type="domain" description="Homeobox" evidence="4">
    <location>
        <begin position="83"/>
        <end position="143"/>
    </location>
</feature>
<keyword evidence="2 3" id="KW-0371">Homeobox</keyword>
<comment type="subcellular location">
    <subcellularLocation>
        <location evidence="1 2 3">Nucleus</location>
    </subcellularLocation>
</comment>
<protein>
    <recommendedName>
        <fullName evidence="4">Homeobox domain-containing protein</fullName>
    </recommendedName>
</protein>